<dbReference type="GO" id="GO:0000155">
    <property type="term" value="F:phosphorelay sensor kinase activity"/>
    <property type="evidence" value="ECO:0007669"/>
    <property type="project" value="InterPro"/>
</dbReference>
<feature type="transmembrane region" description="Helical" evidence="9">
    <location>
        <begin position="6"/>
        <end position="22"/>
    </location>
</feature>
<dbReference type="AlphaFoldDB" id="A0A372EM14"/>
<feature type="transmembrane region" description="Helical" evidence="9">
    <location>
        <begin position="93"/>
        <end position="121"/>
    </location>
</feature>
<dbReference type="Proteomes" id="UP000261931">
    <property type="component" value="Unassembled WGS sequence"/>
</dbReference>
<feature type="transmembrane region" description="Helical" evidence="9">
    <location>
        <begin position="57"/>
        <end position="81"/>
    </location>
</feature>
<dbReference type="Gene3D" id="3.30.565.10">
    <property type="entry name" value="Histidine kinase-like ATPase, C-terminal domain"/>
    <property type="match status" value="1"/>
</dbReference>
<dbReference type="GO" id="GO:0005524">
    <property type="term" value="F:ATP binding"/>
    <property type="evidence" value="ECO:0007669"/>
    <property type="project" value="UniProtKB-KW"/>
</dbReference>
<dbReference type="InterPro" id="IPR005467">
    <property type="entry name" value="His_kinase_dom"/>
</dbReference>
<evidence type="ECO:0000256" key="4">
    <source>
        <dbReference type="ARBA" id="ARBA00022679"/>
    </source>
</evidence>
<evidence type="ECO:0000259" key="10">
    <source>
        <dbReference type="PROSITE" id="PS50109"/>
    </source>
</evidence>
<keyword evidence="9" id="KW-0812">Transmembrane</keyword>
<name>A0A372EM14_9BURK</name>
<dbReference type="CDD" id="cd00082">
    <property type="entry name" value="HisKA"/>
    <property type="match status" value="1"/>
</dbReference>
<evidence type="ECO:0000256" key="3">
    <source>
        <dbReference type="ARBA" id="ARBA00022553"/>
    </source>
</evidence>
<dbReference type="SMART" id="SM00387">
    <property type="entry name" value="HATPase_c"/>
    <property type="match status" value="1"/>
</dbReference>
<keyword evidence="6" id="KW-0418">Kinase</keyword>
<evidence type="ECO:0000256" key="8">
    <source>
        <dbReference type="ARBA" id="ARBA00023012"/>
    </source>
</evidence>
<feature type="transmembrane region" description="Helical" evidence="9">
    <location>
        <begin position="29"/>
        <end position="51"/>
    </location>
</feature>
<keyword evidence="3" id="KW-0597">Phosphoprotein</keyword>
<protein>
    <recommendedName>
        <fullName evidence="2">histidine kinase</fullName>
        <ecNumber evidence="2">2.7.13.3</ecNumber>
    </recommendedName>
</protein>
<keyword evidence="9" id="KW-1133">Transmembrane helix</keyword>
<sequence length="467" mass="51683">MYSLLPALVSGLFLGYGVYVLAAKGFNRISLCFFALCLTTFVWQATWAVLFQVRDPFWTTVLIRLGYLLIIFLPTTLYHFLVEIANQRRDRRWVMLSYGLSLVLGGFDVATDLFVAGYYGYFFGHYPKAGPLHVVHVLQTVVVVGRGLFVTWQATRGASFEQRVRLNICVASLFVYFFAAVDYLCNYGFEFYPPGVFFLAISLGLIAVVHRSTTNPLVVAASVAHEIRVPLDTIRMQADTLMQWLPELCRGYSLAVDKGLVVRSPNAPDFSRLPALAGAIRKQVDRSSVVVALMLASADQRQAEPSTFVRCSMDACLNEAMRRYPFQAGERDKVVVDRTGGFEFIGSESFMVCVLLNLLKNALYAIRLAGKGEIDIGMSVWQEQNLLTVRHTGVGIRPADLPHVFDTFFTSRPLHGAGLGLSFCRGVIESFGGSLVCESEEGRGTTFRLHFPPAALSGAPRSGQGSE</sequence>
<gene>
    <name evidence="11" type="ORF">DY262_08315</name>
</gene>
<dbReference type="InterPro" id="IPR003661">
    <property type="entry name" value="HisK_dim/P_dom"/>
</dbReference>
<dbReference type="PANTHER" id="PTHR43065">
    <property type="entry name" value="SENSOR HISTIDINE KINASE"/>
    <property type="match status" value="1"/>
</dbReference>
<keyword evidence="9" id="KW-0472">Membrane</keyword>
<keyword evidence="12" id="KW-1185">Reference proteome</keyword>
<evidence type="ECO:0000313" key="11">
    <source>
        <dbReference type="EMBL" id="RFP80430.1"/>
    </source>
</evidence>
<dbReference type="InterPro" id="IPR003594">
    <property type="entry name" value="HATPase_dom"/>
</dbReference>
<dbReference type="SUPFAM" id="SSF55874">
    <property type="entry name" value="ATPase domain of HSP90 chaperone/DNA topoisomerase II/histidine kinase"/>
    <property type="match status" value="1"/>
</dbReference>
<reference evidence="11 12" key="1">
    <citation type="submission" date="2018-08" db="EMBL/GenBank/DDBJ databases">
        <title>Hydrogenophaga sp. LA-38 isolated from sludge.</title>
        <authorList>
            <person name="Im W.-T."/>
        </authorList>
    </citation>
    <scope>NUCLEOTIDE SEQUENCE [LARGE SCALE GENOMIC DNA]</scope>
    <source>
        <strain evidence="11 12">LA-38</strain>
    </source>
</reference>
<comment type="catalytic activity">
    <reaction evidence="1">
        <text>ATP + protein L-histidine = ADP + protein N-phospho-L-histidine.</text>
        <dbReference type="EC" id="2.7.13.3"/>
    </reaction>
</comment>
<dbReference type="PROSITE" id="PS50109">
    <property type="entry name" value="HIS_KIN"/>
    <property type="match status" value="1"/>
</dbReference>
<dbReference type="Pfam" id="PF02518">
    <property type="entry name" value="HATPase_c"/>
    <property type="match status" value="1"/>
</dbReference>
<dbReference type="EC" id="2.7.13.3" evidence="2"/>
<dbReference type="Gene3D" id="1.10.287.130">
    <property type="match status" value="1"/>
</dbReference>
<proteinExistence type="predicted"/>
<evidence type="ECO:0000256" key="1">
    <source>
        <dbReference type="ARBA" id="ARBA00000085"/>
    </source>
</evidence>
<evidence type="ECO:0000256" key="5">
    <source>
        <dbReference type="ARBA" id="ARBA00022741"/>
    </source>
</evidence>
<evidence type="ECO:0000313" key="12">
    <source>
        <dbReference type="Proteomes" id="UP000261931"/>
    </source>
</evidence>
<keyword evidence="4" id="KW-0808">Transferase</keyword>
<evidence type="ECO:0000256" key="2">
    <source>
        <dbReference type="ARBA" id="ARBA00012438"/>
    </source>
</evidence>
<feature type="transmembrane region" description="Helical" evidence="9">
    <location>
        <begin position="191"/>
        <end position="209"/>
    </location>
</feature>
<keyword evidence="8" id="KW-0902">Two-component regulatory system</keyword>
<dbReference type="PRINTS" id="PR00344">
    <property type="entry name" value="BCTRLSENSOR"/>
</dbReference>
<accession>A0A372EM14</accession>
<feature type="transmembrane region" description="Helical" evidence="9">
    <location>
        <begin position="164"/>
        <end position="185"/>
    </location>
</feature>
<feature type="domain" description="Histidine kinase" evidence="10">
    <location>
        <begin position="222"/>
        <end position="455"/>
    </location>
</feature>
<dbReference type="InterPro" id="IPR004358">
    <property type="entry name" value="Sig_transdc_His_kin-like_C"/>
</dbReference>
<feature type="transmembrane region" description="Helical" evidence="9">
    <location>
        <begin position="133"/>
        <end position="152"/>
    </location>
</feature>
<evidence type="ECO:0000256" key="9">
    <source>
        <dbReference type="SAM" id="Phobius"/>
    </source>
</evidence>
<evidence type="ECO:0000256" key="6">
    <source>
        <dbReference type="ARBA" id="ARBA00022777"/>
    </source>
</evidence>
<keyword evidence="7" id="KW-0067">ATP-binding</keyword>
<comment type="caution">
    <text evidence="11">The sequence shown here is derived from an EMBL/GenBank/DDBJ whole genome shotgun (WGS) entry which is preliminary data.</text>
</comment>
<evidence type="ECO:0000256" key="7">
    <source>
        <dbReference type="ARBA" id="ARBA00022840"/>
    </source>
</evidence>
<organism evidence="11 12">
    <name type="scientific">Hydrogenophaga borbori</name>
    <dbReference type="NCBI Taxonomy" id="2294117"/>
    <lineage>
        <taxon>Bacteria</taxon>
        <taxon>Pseudomonadati</taxon>
        <taxon>Pseudomonadota</taxon>
        <taxon>Betaproteobacteria</taxon>
        <taxon>Burkholderiales</taxon>
        <taxon>Comamonadaceae</taxon>
        <taxon>Hydrogenophaga</taxon>
    </lineage>
</organism>
<dbReference type="InterPro" id="IPR036890">
    <property type="entry name" value="HATPase_C_sf"/>
</dbReference>
<dbReference type="PANTHER" id="PTHR43065:SF10">
    <property type="entry name" value="PEROXIDE STRESS-ACTIVATED HISTIDINE KINASE MAK3"/>
    <property type="match status" value="1"/>
</dbReference>
<keyword evidence="5" id="KW-0547">Nucleotide-binding</keyword>
<dbReference type="RefSeq" id="WP_116958455.1">
    <property type="nucleotide sequence ID" value="NZ_QVLS01000003.1"/>
</dbReference>
<dbReference type="EMBL" id="QVLS01000003">
    <property type="protein sequence ID" value="RFP80430.1"/>
    <property type="molecule type" value="Genomic_DNA"/>
</dbReference>